<dbReference type="PANTHER" id="PTHR21467">
    <property type="entry name" value="PROTEIN PHOSPHATASE 4 REGULATORY SUBUNIT 4 PPP4R4"/>
    <property type="match status" value="1"/>
</dbReference>
<protein>
    <submittedName>
        <fullName evidence="7">Serine/threonine-protein phosphatase 4 regulatory subunit 4-like isoform X1</fullName>
    </submittedName>
</protein>
<feature type="region of interest" description="Disordered" evidence="4">
    <location>
        <begin position="1"/>
        <end position="23"/>
    </location>
</feature>
<evidence type="ECO:0000256" key="4">
    <source>
        <dbReference type="SAM" id="MobiDB-lite"/>
    </source>
</evidence>
<evidence type="ECO:0000256" key="2">
    <source>
        <dbReference type="ARBA" id="ARBA00038332"/>
    </source>
</evidence>
<dbReference type="InterPro" id="IPR021133">
    <property type="entry name" value="HEAT_type_2"/>
</dbReference>
<dbReference type="OrthoDB" id="340346at2759"/>
<dbReference type="Proteomes" id="UP000192223">
    <property type="component" value="Unplaced"/>
</dbReference>
<proteinExistence type="inferred from homology"/>
<dbReference type="SUPFAM" id="SSF48371">
    <property type="entry name" value="ARM repeat"/>
    <property type="match status" value="1"/>
</dbReference>
<feature type="region of interest" description="Disordered" evidence="4">
    <location>
        <begin position="682"/>
        <end position="734"/>
    </location>
</feature>
<comment type="similarity">
    <text evidence="2">Belongs to the phosphatase 2A regulatory subunit A family.</text>
</comment>
<keyword evidence="1" id="KW-0677">Repeat</keyword>
<name>A0A1W4W4Y0_AGRPL</name>
<evidence type="ECO:0000256" key="1">
    <source>
        <dbReference type="ARBA" id="ARBA00022737"/>
    </source>
</evidence>
<feature type="domain" description="Phosphatase PP2A regulatory subunit A/Splicing factor 3B subunit 1-like HEAT repeat" evidence="5">
    <location>
        <begin position="187"/>
        <end position="258"/>
    </location>
</feature>
<feature type="repeat" description="HEAT" evidence="3">
    <location>
        <begin position="191"/>
        <end position="228"/>
    </location>
</feature>
<dbReference type="KEGG" id="apln:108732748"/>
<dbReference type="AlphaFoldDB" id="A0A1W4W4Y0"/>
<feature type="repeat" description="HEAT" evidence="3">
    <location>
        <begin position="230"/>
        <end position="268"/>
    </location>
</feature>
<dbReference type="RefSeq" id="XP_018319201.1">
    <property type="nucleotide sequence ID" value="XM_018463699.2"/>
</dbReference>
<gene>
    <name evidence="7" type="primary">LOC108732748</name>
</gene>
<dbReference type="Pfam" id="PF22646">
    <property type="entry name" value="PPP2R1A-like_HEAT"/>
    <property type="match status" value="1"/>
</dbReference>
<keyword evidence="6" id="KW-1185">Reference proteome</keyword>
<feature type="compositionally biased region" description="Basic and acidic residues" evidence="4">
    <location>
        <begin position="11"/>
        <end position="23"/>
    </location>
</feature>
<dbReference type="InParanoid" id="A0A1W4W4Y0"/>
<evidence type="ECO:0000313" key="6">
    <source>
        <dbReference type="Proteomes" id="UP000192223"/>
    </source>
</evidence>
<dbReference type="InterPro" id="IPR039918">
    <property type="entry name" value="PPP4R4"/>
</dbReference>
<evidence type="ECO:0000256" key="3">
    <source>
        <dbReference type="PROSITE-ProRule" id="PRU00103"/>
    </source>
</evidence>
<dbReference type="GeneID" id="108732748"/>
<dbReference type="InterPro" id="IPR016024">
    <property type="entry name" value="ARM-type_fold"/>
</dbReference>
<feature type="region of interest" description="Disordered" evidence="4">
    <location>
        <begin position="891"/>
        <end position="926"/>
    </location>
</feature>
<dbReference type="InterPro" id="IPR054573">
    <property type="entry name" value="PP2A/SF3B1-like_HEAT"/>
</dbReference>
<dbReference type="GO" id="GO:0019888">
    <property type="term" value="F:protein phosphatase regulator activity"/>
    <property type="evidence" value="ECO:0007669"/>
    <property type="project" value="TreeGrafter"/>
</dbReference>
<dbReference type="GO" id="GO:0005829">
    <property type="term" value="C:cytosol"/>
    <property type="evidence" value="ECO:0007669"/>
    <property type="project" value="TreeGrafter"/>
</dbReference>
<dbReference type="STRING" id="224129.A0A1W4W4Y0"/>
<dbReference type="Gene3D" id="1.25.10.10">
    <property type="entry name" value="Leucine-rich Repeat Variant"/>
    <property type="match status" value="1"/>
</dbReference>
<dbReference type="PROSITE" id="PS50077">
    <property type="entry name" value="HEAT_REPEAT"/>
    <property type="match status" value="2"/>
</dbReference>
<accession>A0A1W4W4Y0</accession>
<sequence length="926" mass="104453">MLLNDELQDLQLDKPKRGKSEDQIAKHTIDPSLEAKPIERALHLLTKGDDIQKISVIQSLPQLLQSNAQAVHSRVIPKIQQDLPNSSSEFNIIVSKTYKALIQKKIPIDAMNAVYQGIESRDPVVSNAWFDTLIDVVNVLDEAQVKGKVLPFARDKSSLNQPLYHRVASCRIFGAAAGYAKFSSADVKREVLPSAQSLCQDCHPEVRGAIATQIPLIMKGLGSSPEKSVLLPCLVELANDEKVPVRSAAVSAIVGCLPYLTHETVKDTIVPLVKRLYEKYLEATDSTTVMLAKDMGAIMRTIEPYLTSSVVEWYLKTYKTLAAKGKPASVRETLISQAVMCRDHCAANLPTLAEITLVKIPDKFDLFYATFKSLAGDPCYIIRRTVAEHFHEVSDLIGSRNNTLKPELINLLKDDVDEIVQALVMNLDLTLQSFTTQRYLSKRNSEPMTLEIGNALLKCQNHLVKGNNWRLLTNFLNRLQYLTNCMPSDYLHQNFTPTILNIATEGRAKPVRLEACRTLLWFLSNNVKETQRQWLRDSLISNLCYSPSFYSRQIFVKLCSDALEIFNSKYFKDYFFIPLISLIDDKIPNIRYGIVLLMPRLRLTLTTQDSVLHKLYNNALQKLKFNEKDRDVKRCFEANKKDLEGPISPTVLENMAKLEKKKQDSEQTMYLRRISDTVYQKTTLPTENINNQTIRPPTAASGNKPSNNNIVRSTNEKTPTSNLSTPKVTSSNTKGDMTFLEQHFYVDAGIVFPTSSSSSNSSNNNNNNDCSTSVKVHKEKVLINKPDQQVTLNVTDDDKYKIRMKSLQLNYTNINDTRGIPNKRHSSFYPSEGFGSINDKIEKRKSLDITLKENSKIPVCLKTNTLRHDKSMEAFRKLNVKAIKPNVTTNSQSKCISSLDTKNTSNKSNSSKENRYRTSLLPVAKV</sequence>
<dbReference type="PANTHER" id="PTHR21467:SF0">
    <property type="entry name" value="SERINE_THREONINE-PROTEIN PHOSPHATASE 4 REGULATORY SUBUNIT 4"/>
    <property type="match status" value="1"/>
</dbReference>
<organism evidence="6 7">
    <name type="scientific">Agrilus planipennis</name>
    <name type="common">Emerald ash borer</name>
    <name type="synonym">Agrilus marcopoli</name>
    <dbReference type="NCBI Taxonomy" id="224129"/>
    <lineage>
        <taxon>Eukaryota</taxon>
        <taxon>Metazoa</taxon>
        <taxon>Ecdysozoa</taxon>
        <taxon>Arthropoda</taxon>
        <taxon>Hexapoda</taxon>
        <taxon>Insecta</taxon>
        <taxon>Pterygota</taxon>
        <taxon>Neoptera</taxon>
        <taxon>Endopterygota</taxon>
        <taxon>Coleoptera</taxon>
        <taxon>Polyphaga</taxon>
        <taxon>Elateriformia</taxon>
        <taxon>Buprestoidea</taxon>
        <taxon>Buprestidae</taxon>
        <taxon>Agrilinae</taxon>
        <taxon>Agrilus</taxon>
    </lineage>
</organism>
<reference evidence="7" key="1">
    <citation type="submission" date="2025-08" db="UniProtKB">
        <authorList>
            <consortium name="RefSeq"/>
        </authorList>
    </citation>
    <scope>IDENTIFICATION</scope>
    <source>
        <tissue evidence="7">Entire body</tissue>
    </source>
</reference>
<evidence type="ECO:0000313" key="7">
    <source>
        <dbReference type="RefSeq" id="XP_018319201.1"/>
    </source>
</evidence>
<feature type="compositionally biased region" description="Polar residues" evidence="4">
    <location>
        <begin position="891"/>
        <end position="900"/>
    </location>
</feature>
<dbReference type="GO" id="GO:0008287">
    <property type="term" value="C:protein serine/threonine phosphatase complex"/>
    <property type="evidence" value="ECO:0007669"/>
    <property type="project" value="TreeGrafter"/>
</dbReference>
<dbReference type="InterPro" id="IPR011989">
    <property type="entry name" value="ARM-like"/>
</dbReference>
<evidence type="ECO:0000259" key="5">
    <source>
        <dbReference type="Pfam" id="PF22646"/>
    </source>
</evidence>